<proteinExistence type="predicted"/>
<dbReference type="GeneID" id="75735481"/>
<gene>
    <name evidence="1" type="primary">253</name>
    <name evidence="1" type="ORF">PBI_I3_253</name>
</gene>
<reference evidence="1 2" key="1">
    <citation type="submission" date="2021-03" db="EMBL/GenBank/DDBJ databases">
        <authorList>
            <person name="Guerrero-Bustamante C.A."/>
            <person name="Garlena R.A."/>
            <person name="Russell D.A."/>
            <person name="Jacobs-Sera D."/>
            <person name="Hatfull G.F."/>
        </authorList>
    </citation>
    <scope>NUCLEOTIDE SEQUENCE [LARGE SCALE GENOMIC DNA]</scope>
</reference>
<dbReference type="InterPro" id="IPR029044">
    <property type="entry name" value="Nucleotide-diphossugar_trans"/>
</dbReference>
<keyword evidence="2" id="KW-1185">Reference proteome</keyword>
<dbReference type="KEGG" id="vg:75735481"/>
<dbReference type="RefSeq" id="YP_010510626.1">
    <property type="nucleotide sequence ID" value="NC_067270.1"/>
</dbReference>
<sequence>MGTRRIEDFGAVAIPYRPGPGREQAFDLVRRWWKAWGFDVFVADSNPDLPFSLSEARNNAVRLVEQSELGPGVVVVCDADTIPQRDVIRKAIKIASEPGHVIYPFTDYRYISSQWAWAGRAEDVSDDTLIKTDFGAVATPIWNKENSVGGVIVTHSQTYWDLGGMDEKFERCWGFEDNAFVAVADTLAKVIRLPGQVYSFSHEVEGVGRDWSKLNPNYWRNELYQMCWGNPKLMRELVKK</sequence>
<dbReference type="Gene3D" id="3.90.550.10">
    <property type="entry name" value="Spore Coat Polysaccharide Biosynthesis Protein SpsA, Chain A"/>
    <property type="match status" value="1"/>
</dbReference>
<name>A0A8F2E7T5_9CAUD</name>
<dbReference type="SUPFAM" id="SSF53448">
    <property type="entry name" value="Nucleotide-diphospho-sugar transferases"/>
    <property type="match status" value="1"/>
</dbReference>
<organism evidence="1 2">
    <name type="scientific">Mycobacterium phage I3</name>
    <dbReference type="NCBI Taxonomy" id="2994057"/>
    <lineage>
        <taxon>Viruses</taxon>
        <taxon>Duplodnaviria</taxon>
        <taxon>Heunggongvirae</taxon>
        <taxon>Uroviricota</taxon>
        <taxon>Caudoviricetes</taxon>
        <taxon>Ceeclamvirinae</taxon>
        <taxon>Bixzunavirus</taxon>
        <taxon>Bixzunavirus I3</taxon>
    </lineage>
</organism>
<dbReference type="Proteomes" id="UP000683437">
    <property type="component" value="Segment"/>
</dbReference>
<protein>
    <submittedName>
        <fullName evidence="1">Glycosyltransferase</fullName>
    </submittedName>
</protein>
<evidence type="ECO:0000313" key="2">
    <source>
        <dbReference type="Proteomes" id="UP000683437"/>
    </source>
</evidence>
<accession>A0A8F2E7T5</accession>
<evidence type="ECO:0000313" key="1">
    <source>
        <dbReference type="EMBL" id="QWT30492.1"/>
    </source>
</evidence>
<dbReference type="EMBL" id="MW822148">
    <property type="protein sequence ID" value="QWT30492.1"/>
    <property type="molecule type" value="Genomic_DNA"/>
</dbReference>